<evidence type="ECO:0008006" key="4">
    <source>
        <dbReference type="Google" id="ProtNLM"/>
    </source>
</evidence>
<comment type="caution">
    <text evidence="2">The sequence shown here is derived from an EMBL/GenBank/DDBJ whole genome shotgun (WGS) entry which is preliminary data.</text>
</comment>
<proteinExistence type="predicted"/>
<dbReference type="RefSeq" id="WP_350411995.1">
    <property type="nucleotide sequence ID" value="NZ_JBEOKT010000006.1"/>
</dbReference>
<keyword evidence="3" id="KW-1185">Reference proteome</keyword>
<keyword evidence="1" id="KW-0732">Signal</keyword>
<evidence type="ECO:0000256" key="1">
    <source>
        <dbReference type="SAM" id="SignalP"/>
    </source>
</evidence>
<feature type="signal peptide" evidence="1">
    <location>
        <begin position="1"/>
        <end position="21"/>
    </location>
</feature>
<organism evidence="2 3">
    <name type="scientific">Pontibacter populi</name>
    <dbReference type="NCBI Taxonomy" id="890055"/>
    <lineage>
        <taxon>Bacteria</taxon>
        <taxon>Pseudomonadati</taxon>
        <taxon>Bacteroidota</taxon>
        <taxon>Cytophagia</taxon>
        <taxon>Cytophagales</taxon>
        <taxon>Hymenobacteraceae</taxon>
        <taxon>Pontibacter</taxon>
    </lineage>
</organism>
<evidence type="ECO:0000313" key="2">
    <source>
        <dbReference type="EMBL" id="MER2997591.1"/>
    </source>
</evidence>
<dbReference type="Proteomes" id="UP001476807">
    <property type="component" value="Unassembled WGS sequence"/>
</dbReference>
<dbReference type="EMBL" id="JBEOKT010000006">
    <property type="protein sequence ID" value="MER2997591.1"/>
    <property type="molecule type" value="Genomic_DNA"/>
</dbReference>
<feature type="chain" id="PRO_5045335170" description="Peptidase" evidence="1">
    <location>
        <begin position="22"/>
        <end position="301"/>
    </location>
</feature>
<name>A0ABV1RTT9_9BACT</name>
<protein>
    <recommendedName>
        <fullName evidence="4">Peptidase</fullName>
    </recommendedName>
</protein>
<evidence type="ECO:0000313" key="3">
    <source>
        <dbReference type="Proteomes" id="UP001476807"/>
    </source>
</evidence>
<gene>
    <name evidence="2" type="ORF">ABS362_08530</name>
</gene>
<accession>A0ABV1RTT9</accession>
<reference evidence="2 3" key="1">
    <citation type="submission" date="2024-06" db="EMBL/GenBank/DDBJ databases">
        <title>Pontibacter populi HYL7-15.</title>
        <authorList>
            <person name="Kim M.K."/>
        </authorList>
    </citation>
    <scope>NUCLEOTIDE SEQUENCE [LARGE SCALE GENOMIC DNA]</scope>
    <source>
        <strain evidence="2 3">HYL7-15</strain>
    </source>
</reference>
<sequence length="301" mass="34686">MKPYILLYMVAALLLAKPIKAQQYSQLHALDNHKAQVYYSTGHADRAKTIANRVDKAMTYYQQLLGFKPAVTLLILSPDDWTKYTSVPVVYGMPHYANTNTLVMAAEDNAFWKSFTPPLDQLPQQLSQQIKEVYKDENGNLSMQPFFDLLALHELGHAFHFQAGLNMQRKWMGELFVNTLLHTYVAENEPESLPALTLFPEMVVGSGAKAYTYTSLQDIDQLYDEIGQEHPKNYGWYQCRWHMAARQIYDTGGRLVSRKLWNALKSEKQKLSDQQLVSVLEKKAHKSYADMVRNWDRDTKL</sequence>